<comment type="cofactor">
    <cofactor evidence="1">
        <name>Mg(2+)</name>
        <dbReference type="ChEBI" id="CHEBI:18420"/>
    </cofactor>
</comment>
<evidence type="ECO:0000313" key="16">
    <source>
        <dbReference type="Ensembl" id="ENSGACP00000006853.3"/>
    </source>
</evidence>
<keyword evidence="17" id="KW-1185">Reference proteome</keyword>
<keyword evidence="5" id="KW-0597">Phosphoprotein</keyword>
<dbReference type="PANTHER" id="PTHR24056:SF107">
    <property type="entry name" value="CYCLIN-DEPENDENT KINASE 11A-RELATED"/>
    <property type="match status" value="1"/>
</dbReference>
<evidence type="ECO:0000256" key="11">
    <source>
        <dbReference type="ARBA" id="ARBA00047811"/>
    </source>
</evidence>
<dbReference type="GO" id="GO:0005524">
    <property type="term" value="F:ATP binding"/>
    <property type="evidence" value="ECO:0007669"/>
    <property type="project" value="UniProtKB-KW"/>
</dbReference>
<feature type="compositionally biased region" description="Basic residues" evidence="14">
    <location>
        <begin position="104"/>
        <end position="115"/>
    </location>
</feature>
<evidence type="ECO:0000256" key="14">
    <source>
        <dbReference type="SAM" id="MobiDB-lite"/>
    </source>
</evidence>
<dbReference type="Gene3D" id="1.10.510.10">
    <property type="entry name" value="Transferase(Phosphotransferase) domain 1"/>
    <property type="match status" value="1"/>
</dbReference>
<dbReference type="PROSITE" id="PS50011">
    <property type="entry name" value="PROTEIN_KINASE_DOM"/>
    <property type="match status" value="1"/>
</dbReference>
<keyword evidence="9" id="KW-0067">ATP-binding</keyword>
<evidence type="ECO:0000256" key="1">
    <source>
        <dbReference type="ARBA" id="ARBA00001946"/>
    </source>
</evidence>
<dbReference type="SUPFAM" id="SSF56112">
    <property type="entry name" value="Protein kinase-like (PK-like)"/>
    <property type="match status" value="1"/>
</dbReference>
<feature type="compositionally biased region" description="Basic and acidic residues" evidence="14">
    <location>
        <begin position="165"/>
        <end position="270"/>
    </location>
</feature>
<evidence type="ECO:0000256" key="3">
    <source>
        <dbReference type="ARBA" id="ARBA00012425"/>
    </source>
</evidence>
<dbReference type="AlphaFoldDB" id="G3NND9"/>
<dbReference type="GO" id="GO:0005634">
    <property type="term" value="C:nucleus"/>
    <property type="evidence" value="ECO:0007669"/>
    <property type="project" value="UniProtKB-ARBA"/>
</dbReference>
<feature type="domain" description="Protein kinase" evidence="15">
    <location>
        <begin position="496"/>
        <end position="781"/>
    </location>
</feature>
<dbReference type="EC" id="2.7.11.22" evidence="3"/>
<reference evidence="16" key="3">
    <citation type="submission" date="2025-09" db="UniProtKB">
        <authorList>
            <consortium name="Ensembl"/>
        </authorList>
    </citation>
    <scope>IDENTIFICATION</scope>
</reference>
<reference evidence="16 17" key="1">
    <citation type="journal article" date="2021" name="G3 (Bethesda)">
        <title>Improved contiguity of the threespine stickleback genome using long-read sequencing.</title>
        <authorList>
            <person name="Nath S."/>
            <person name="Shaw D.E."/>
            <person name="White M.A."/>
        </authorList>
    </citation>
    <scope>NUCLEOTIDE SEQUENCE [LARGE SCALE GENOMIC DNA]</scope>
    <source>
        <strain evidence="16 17">Lake Benthic</strain>
    </source>
</reference>
<evidence type="ECO:0000256" key="13">
    <source>
        <dbReference type="ARBA" id="ARBA00079859"/>
    </source>
</evidence>
<dbReference type="GeneTree" id="ENSGT00940000158459"/>
<comment type="catalytic activity">
    <reaction evidence="11">
        <text>L-threonyl-[protein] + ATP = O-phospho-L-threonyl-[protein] + ADP + H(+)</text>
        <dbReference type="Rhea" id="RHEA:46608"/>
        <dbReference type="Rhea" id="RHEA-COMP:11060"/>
        <dbReference type="Rhea" id="RHEA-COMP:11605"/>
        <dbReference type="ChEBI" id="CHEBI:15378"/>
        <dbReference type="ChEBI" id="CHEBI:30013"/>
        <dbReference type="ChEBI" id="CHEBI:30616"/>
        <dbReference type="ChEBI" id="CHEBI:61977"/>
        <dbReference type="ChEBI" id="CHEBI:456216"/>
        <dbReference type="EC" id="2.7.11.22"/>
    </reaction>
</comment>
<comment type="similarity">
    <text evidence="2">Belongs to the protein kinase superfamily. CMGC Ser/Thr protein kinase family. CDC2/CDKX subfamily.</text>
</comment>
<evidence type="ECO:0000256" key="8">
    <source>
        <dbReference type="ARBA" id="ARBA00022777"/>
    </source>
</evidence>
<evidence type="ECO:0000256" key="6">
    <source>
        <dbReference type="ARBA" id="ARBA00022679"/>
    </source>
</evidence>
<dbReference type="InterPro" id="IPR011009">
    <property type="entry name" value="Kinase-like_dom_sf"/>
</dbReference>
<evidence type="ECO:0000256" key="10">
    <source>
        <dbReference type="ARBA" id="ARBA00023306"/>
    </source>
</evidence>
<dbReference type="Pfam" id="PF00069">
    <property type="entry name" value="Pkinase"/>
    <property type="match status" value="1"/>
</dbReference>
<evidence type="ECO:0000256" key="9">
    <source>
        <dbReference type="ARBA" id="ARBA00022840"/>
    </source>
</evidence>
<dbReference type="FunFam" id="1.10.510.10:FF:000124">
    <property type="entry name" value="cyclin-dependent kinase 11B isoform X1"/>
    <property type="match status" value="1"/>
</dbReference>
<dbReference type="FunFam" id="3.30.200.20:FF:000054">
    <property type="entry name" value="Cyclin-dependent kinase 11B"/>
    <property type="match status" value="1"/>
</dbReference>
<proteinExistence type="inferred from homology"/>
<dbReference type="CDD" id="cd07843">
    <property type="entry name" value="STKc_CDC2L1"/>
    <property type="match status" value="1"/>
</dbReference>
<dbReference type="Bgee" id="ENSGACG00000005177">
    <property type="expression patterns" value="Expressed in embryo and 13 other cell types or tissues"/>
</dbReference>
<evidence type="ECO:0000256" key="5">
    <source>
        <dbReference type="ARBA" id="ARBA00022553"/>
    </source>
</evidence>
<dbReference type="InterPro" id="IPR045267">
    <property type="entry name" value="CDK11/PITSLRE_STKc"/>
</dbReference>
<evidence type="ECO:0000259" key="15">
    <source>
        <dbReference type="PROSITE" id="PS50011"/>
    </source>
</evidence>
<dbReference type="Ensembl" id="ENSGACT00000006870.3">
    <property type="protein sequence ID" value="ENSGACP00000006853.3"/>
    <property type="gene ID" value="ENSGACG00000005177.3"/>
</dbReference>
<feature type="compositionally biased region" description="Basic and acidic residues" evidence="14">
    <location>
        <begin position="281"/>
        <end position="308"/>
    </location>
</feature>
<dbReference type="STRING" id="69293.ENSGACP00000006853"/>
<dbReference type="PROSITE" id="PS00108">
    <property type="entry name" value="PROTEIN_KINASE_ST"/>
    <property type="match status" value="1"/>
</dbReference>
<feature type="compositionally biased region" description="Basic residues" evidence="14">
    <location>
        <begin position="136"/>
        <end position="154"/>
    </location>
</feature>
<dbReference type="SMART" id="SM00220">
    <property type="entry name" value="S_TKc"/>
    <property type="match status" value="1"/>
</dbReference>
<evidence type="ECO:0000256" key="4">
    <source>
        <dbReference type="ARBA" id="ARBA00022527"/>
    </source>
</evidence>
<dbReference type="Gene3D" id="3.30.200.20">
    <property type="entry name" value="Phosphorylase Kinase, domain 1"/>
    <property type="match status" value="1"/>
</dbReference>
<dbReference type="InterPro" id="IPR000719">
    <property type="entry name" value="Prot_kinase_dom"/>
</dbReference>
<feature type="compositionally biased region" description="Acidic residues" evidence="14">
    <location>
        <begin position="368"/>
        <end position="386"/>
    </location>
</feature>
<dbReference type="eggNOG" id="KOG0663">
    <property type="taxonomic scope" value="Eukaryota"/>
</dbReference>
<dbReference type="OMA" id="YYNVMLG"/>
<dbReference type="PANTHER" id="PTHR24056">
    <property type="entry name" value="CELL DIVISION PROTEIN KINASE"/>
    <property type="match status" value="1"/>
</dbReference>
<keyword evidence="4" id="KW-0723">Serine/threonine-protein kinase</keyword>
<feature type="compositionally biased region" description="Polar residues" evidence="14">
    <location>
        <begin position="448"/>
        <end position="460"/>
    </location>
</feature>
<dbReference type="InParanoid" id="G3NND9"/>
<feature type="region of interest" description="Disordered" evidence="14">
    <location>
        <begin position="792"/>
        <end position="840"/>
    </location>
</feature>
<comment type="catalytic activity">
    <reaction evidence="12">
        <text>L-seryl-[protein] + ATP = O-phospho-L-seryl-[protein] + ADP + H(+)</text>
        <dbReference type="Rhea" id="RHEA:17989"/>
        <dbReference type="Rhea" id="RHEA-COMP:9863"/>
        <dbReference type="Rhea" id="RHEA-COMP:11604"/>
        <dbReference type="ChEBI" id="CHEBI:15378"/>
        <dbReference type="ChEBI" id="CHEBI:29999"/>
        <dbReference type="ChEBI" id="CHEBI:30616"/>
        <dbReference type="ChEBI" id="CHEBI:83421"/>
        <dbReference type="ChEBI" id="CHEBI:456216"/>
        <dbReference type="EC" id="2.7.11.22"/>
    </reaction>
</comment>
<dbReference type="InterPro" id="IPR008271">
    <property type="entry name" value="Ser/Thr_kinase_AS"/>
</dbReference>
<sequence>MGDEKETWKVKTLDEILQEKKRRRELEEKTDPKRQKNNFPLKLTMSTKVLVPQSDDREAKRDTPEEGELRDQKMEITIRNSPYTREDSTEDRDVQRNAVVAHLQNKKNMKAKQKTSKAEEDESLAIKPPQQIARKDKSHHRKEEKRKDKRRHRSSSAEGAGKQVRPKDKEKERENERRKRQWEEDKARRDWERQKRREQARAHSRRERDRLEQQERQRERDRKLREQQKEQRELKERERRAEERRKERGGRREVPSHHRMLPDEYGDKPKQSHNSRSPNRIPRDRSELSEPRKSAPPKEEKPEGKDLLADLQDISGSERKTSSGGSSVASGSGSEEEGDDDEEESSSQSEGEGEEEESVSGSGRSEQSAEDVSEDEQSAEEFEDERENGNHVPAVPESRFDHDSEESGEDMDAEEEEEEEEGEEVEEEDEEEEEEEEEEEDAGEADPTPQSQTHSRSPTPEENYIPDSPPMSPVELKKELPKYLPALQGCRSVEEFQCLNRIEEGTYGVVYRAKDKKTDEIVALKRLKMEKEKEGFPITSLREINTILKAQHPNIVTVREIVVGSNMDKIYIVMNYVEHDLKSLMETMKQPFLPGEVKTLMIQLLRGVRHLHDNWILHRDLKTSNLLLSHKGILKIGDFGLAREYGSPLKPYTPVVVTLWYRSPELLLGAKEYSTAVDMWSVGCIFGELLTQKPLFPGKSEIDQINKIFKDLGSPSEKIWPGYGELPAVKKMTFTEYPYNHLRKRFGALLSDQGFDLMNKFLTYCPSKRILSDEGLKHEYFREKPLPIEPSMFPTWPAKSEQQRVKRGTSPRPPEGGLGYSQLGGDDDLKDTGFHLTTSNQGVSAVGPGFSLKF</sequence>
<dbReference type="GO" id="GO:0004693">
    <property type="term" value="F:cyclin-dependent protein serine/threonine kinase activity"/>
    <property type="evidence" value="ECO:0007669"/>
    <property type="project" value="UniProtKB-EC"/>
</dbReference>
<feature type="compositionally biased region" description="Low complexity" evidence="14">
    <location>
        <begin position="322"/>
        <end position="333"/>
    </location>
</feature>
<feature type="region of interest" description="Disordered" evidence="14">
    <location>
        <begin position="23"/>
        <end position="475"/>
    </location>
</feature>
<feature type="compositionally biased region" description="Basic and acidic residues" evidence="14">
    <location>
        <begin position="23"/>
        <end position="34"/>
    </location>
</feature>
<reference evidence="16" key="2">
    <citation type="submission" date="2025-08" db="UniProtKB">
        <authorList>
            <consortium name="Ensembl"/>
        </authorList>
    </citation>
    <scope>IDENTIFICATION</scope>
</reference>
<evidence type="ECO:0000256" key="7">
    <source>
        <dbReference type="ARBA" id="ARBA00022741"/>
    </source>
</evidence>
<dbReference type="InterPro" id="IPR050108">
    <property type="entry name" value="CDK"/>
</dbReference>
<feature type="compositionally biased region" description="Acidic residues" evidence="14">
    <location>
        <begin position="403"/>
        <end position="444"/>
    </location>
</feature>
<feature type="compositionally biased region" description="Acidic residues" evidence="14">
    <location>
        <begin position="334"/>
        <end position="358"/>
    </location>
</feature>
<accession>G3NND9</accession>
<evidence type="ECO:0000313" key="17">
    <source>
        <dbReference type="Proteomes" id="UP000007635"/>
    </source>
</evidence>
<dbReference type="GO" id="GO:0007346">
    <property type="term" value="P:regulation of mitotic cell cycle"/>
    <property type="evidence" value="ECO:0007669"/>
    <property type="project" value="TreeGrafter"/>
</dbReference>
<feature type="compositionally biased region" description="Basic and acidic residues" evidence="14">
    <location>
        <begin position="54"/>
        <end position="76"/>
    </location>
</feature>
<keyword evidence="10" id="KW-0131">Cell cycle</keyword>
<organism evidence="16 17">
    <name type="scientific">Gasterosteus aculeatus aculeatus</name>
    <name type="common">three-spined stickleback</name>
    <dbReference type="NCBI Taxonomy" id="481459"/>
    <lineage>
        <taxon>Eukaryota</taxon>
        <taxon>Metazoa</taxon>
        <taxon>Chordata</taxon>
        <taxon>Craniata</taxon>
        <taxon>Vertebrata</taxon>
        <taxon>Euteleostomi</taxon>
        <taxon>Actinopterygii</taxon>
        <taxon>Neopterygii</taxon>
        <taxon>Teleostei</taxon>
        <taxon>Neoteleostei</taxon>
        <taxon>Acanthomorphata</taxon>
        <taxon>Eupercaria</taxon>
        <taxon>Perciformes</taxon>
        <taxon>Cottioidei</taxon>
        <taxon>Gasterosteales</taxon>
        <taxon>Gasterosteidae</taxon>
        <taxon>Gasterosteus</taxon>
    </lineage>
</organism>
<protein>
    <recommendedName>
        <fullName evidence="3">cyclin-dependent kinase</fullName>
        <ecNumber evidence="3">2.7.11.22</ecNumber>
    </recommendedName>
    <alternativeName>
        <fullName evidence="13">Galactosyltransferase-associated protein kinase p58/GTA</fullName>
    </alternativeName>
</protein>
<evidence type="ECO:0000256" key="2">
    <source>
        <dbReference type="ARBA" id="ARBA00006485"/>
    </source>
</evidence>
<name>G3NND9_GASAC</name>
<feature type="compositionally biased region" description="Basic and acidic residues" evidence="14">
    <location>
        <begin position="84"/>
        <end position="95"/>
    </location>
</feature>
<dbReference type="Proteomes" id="UP000007635">
    <property type="component" value="Chromosome XII"/>
</dbReference>
<keyword evidence="8" id="KW-0418">Kinase</keyword>
<evidence type="ECO:0000256" key="12">
    <source>
        <dbReference type="ARBA" id="ARBA00048367"/>
    </source>
</evidence>
<keyword evidence="7" id="KW-0547">Nucleotide-binding</keyword>
<keyword evidence="6" id="KW-0808">Transferase</keyword>